<dbReference type="RefSeq" id="WP_203242647.1">
    <property type="nucleotide sequence ID" value="NZ_JAFBRH010000003.1"/>
</dbReference>
<proteinExistence type="predicted"/>
<dbReference type="EMBL" id="JAFBRM010000003">
    <property type="protein sequence ID" value="MBM1714591.1"/>
    <property type="molecule type" value="Genomic_DNA"/>
</dbReference>
<evidence type="ECO:0000313" key="3">
    <source>
        <dbReference type="EMBL" id="MBM1714591.1"/>
    </source>
</evidence>
<organism evidence="3 4">
    <name type="scientific">Sulfitobacter geojensis</name>
    <dbReference type="NCBI Taxonomy" id="1342299"/>
    <lineage>
        <taxon>Bacteria</taxon>
        <taxon>Pseudomonadati</taxon>
        <taxon>Pseudomonadota</taxon>
        <taxon>Alphaproteobacteria</taxon>
        <taxon>Rhodobacterales</taxon>
        <taxon>Roseobacteraceae</taxon>
        <taxon>Sulfitobacter</taxon>
    </lineage>
</organism>
<comment type="caution">
    <text evidence="3">The sequence shown here is derived from an EMBL/GenBank/DDBJ whole genome shotgun (WGS) entry which is preliminary data.</text>
</comment>
<keyword evidence="1" id="KW-0732">Signal</keyword>
<dbReference type="Proteomes" id="UP000732193">
    <property type="component" value="Unassembled WGS sequence"/>
</dbReference>
<sequence length="265" mass="28435">MTRFWVIGLVLASAQLAWAADPAASLRPTPRGGNAVEQPITLEQSGALAQPQQSVEQDAAKQRGGLFSSLRPLFRSPKAAKEGRAKKKLLAKGAVCGDLAIQGERVGRVTGKLRGCVIEDAVRVRSVSGVGLSQRSVMDCKTADALKVWLDGSAKPALSKQGGGLSSIRVAAHYACRTRNNKKGAKLSEHGKGRAIDISGFRLVNGTEVSVLKGWNAKRYAKAMRRMHKGACGPFGTVLGPKANRFHLDHFHFDTARYRSGSYCK</sequence>
<protein>
    <submittedName>
        <fullName evidence="3">Extensin family protein</fullName>
    </submittedName>
</protein>
<gene>
    <name evidence="3" type="ORF">JQV55_13550</name>
</gene>
<reference evidence="3 4" key="1">
    <citation type="submission" date="2021-01" db="EMBL/GenBank/DDBJ databases">
        <title>Diatom-associated Roseobacters Show Island Model of Population Structure.</title>
        <authorList>
            <person name="Qu L."/>
            <person name="Feng X."/>
            <person name="Chen Y."/>
            <person name="Li L."/>
            <person name="Wang X."/>
            <person name="Hu Z."/>
            <person name="Wang H."/>
            <person name="Luo H."/>
        </authorList>
    </citation>
    <scope>NUCLEOTIDE SEQUENCE [LARGE SCALE GENOMIC DNA]</scope>
    <source>
        <strain evidence="3 4">TR60-84</strain>
    </source>
</reference>
<evidence type="ECO:0000313" key="4">
    <source>
        <dbReference type="Proteomes" id="UP000732193"/>
    </source>
</evidence>
<evidence type="ECO:0000256" key="1">
    <source>
        <dbReference type="SAM" id="SignalP"/>
    </source>
</evidence>
<evidence type="ECO:0000259" key="2">
    <source>
        <dbReference type="Pfam" id="PF06904"/>
    </source>
</evidence>
<keyword evidence="4" id="KW-1185">Reference proteome</keyword>
<dbReference type="AlphaFoldDB" id="A0AAE2VZ92"/>
<feature type="signal peptide" evidence="1">
    <location>
        <begin position="1"/>
        <end position="19"/>
    </location>
</feature>
<dbReference type="InterPro" id="IPR009683">
    <property type="entry name" value="Extensin-like_C"/>
</dbReference>
<feature type="chain" id="PRO_5042234302" evidence="1">
    <location>
        <begin position="20"/>
        <end position="265"/>
    </location>
</feature>
<name>A0AAE2VZ92_9RHOB</name>
<feature type="domain" description="Extensin-like C-terminal" evidence="2">
    <location>
        <begin position="111"/>
        <end position="265"/>
    </location>
</feature>
<accession>A0AAE2VZ92</accession>
<dbReference type="Pfam" id="PF06904">
    <property type="entry name" value="Extensin-like_C"/>
    <property type="match status" value="1"/>
</dbReference>